<dbReference type="InterPro" id="IPR004088">
    <property type="entry name" value="KH_dom_type_1"/>
</dbReference>
<keyword evidence="3" id="KW-0963">Cytoplasm</keyword>
<evidence type="ECO:0000259" key="10">
    <source>
        <dbReference type="PROSITE" id="PS50126"/>
    </source>
</evidence>
<dbReference type="PROSITE" id="PS50126">
    <property type="entry name" value="S1"/>
    <property type="match status" value="1"/>
</dbReference>
<dbReference type="EMBL" id="UOGA01000082">
    <property type="protein sequence ID" value="VAX16960.1"/>
    <property type="molecule type" value="Genomic_DNA"/>
</dbReference>
<dbReference type="EC" id="2.7.7.8" evidence="2"/>
<dbReference type="Pfam" id="PF03725">
    <property type="entry name" value="RNase_PH_C"/>
    <property type="match status" value="1"/>
</dbReference>
<evidence type="ECO:0000256" key="5">
    <source>
        <dbReference type="ARBA" id="ARBA00022695"/>
    </source>
</evidence>
<dbReference type="CDD" id="cd11363">
    <property type="entry name" value="RNase_PH_PNPase_1"/>
    <property type="match status" value="1"/>
</dbReference>
<dbReference type="CDD" id="cd04472">
    <property type="entry name" value="S1_PNPase"/>
    <property type="match status" value="1"/>
</dbReference>
<evidence type="ECO:0000256" key="8">
    <source>
        <dbReference type="ARBA" id="ARBA00022884"/>
    </source>
</evidence>
<dbReference type="InterPro" id="IPR020568">
    <property type="entry name" value="Ribosomal_Su5_D2-typ_SF"/>
</dbReference>
<dbReference type="InterPro" id="IPR015847">
    <property type="entry name" value="ExoRNase_PH_dom2"/>
</dbReference>
<dbReference type="SUPFAM" id="SSF50249">
    <property type="entry name" value="Nucleic acid-binding proteins"/>
    <property type="match status" value="1"/>
</dbReference>
<keyword evidence="7" id="KW-0460">Magnesium</keyword>
<dbReference type="GO" id="GO:0005829">
    <property type="term" value="C:cytosol"/>
    <property type="evidence" value="ECO:0007669"/>
    <property type="project" value="TreeGrafter"/>
</dbReference>
<evidence type="ECO:0000256" key="1">
    <source>
        <dbReference type="ARBA" id="ARBA00007404"/>
    </source>
</evidence>
<dbReference type="GO" id="GO:0046872">
    <property type="term" value="F:metal ion binding"/>
    <property type="evidence" value="ECO:0007669"/>
    <property type="project" value="UniProtKB-KW"/>
</dbReference>
<dbReference type="Gene3D" id="3.30.230.70">
    <property type="entry name" value="GHMP Kinase, N-terminal domain"/>
    <property type="match status" value="2"/>
</dbReference>
<dbReference type="PANTHER" id="PTHR11252:SF0">
    <property type="entry name" value="POLYRIBONUCLEOTIDE NUCLEOTIDYLTRANSFERASE 1, MITOCHONDRIAL"/>
    <property type="match status" value="1"/>
</dbReference>
<dbReference type="Pfam" id="PF03726">
    <property type="entry name" value="PNPase"/>
    <property type="match status" value="1"/>
</dbReference>
<dbReference type="SMART" id="SM00322">
    <property type="entry name" value="KH"/>
    <property type="match status" value="1"/>
</dbReference>
<comment type="similarity">
    <text evidence="1">Belongs to the polyribonucleotide nucleotidyltransferase family.</text>
</comment>
<sequence>MQAERVELKIGDRVLFIESGALAKQAAGSVVVGMEETIILAAVSAADEGREGIDFLPLTVDYRDRTSAAGRIPGGFFKREARPSDRETLISRLVDRSIRPMFANGYSNETQVIINPLSFDFENQTDVLALTGASACIMLSHLPFFTPLSGVRVGRVNGEFICNPTIPQMEESDLNLLLCGSEESLVMVEGGASEILEDDLIEAMEFGHEWIKKICRIQTDLVAKIGKTKMELPEVAELAEVDEIRSKVEGSLKAAVTTDGKFARSAAIKKVRNDAIAELMGDTNDDQKKGAYKEAFGVVQKSFIREMILSEQSRVDGRSLTEVREINIAVDALPRTHGSCLFTRGETQALVTTTLGTGQDELTLDNLEGRSTRSFYLHYNFPAFCVGEVKRMMGPGRREIGHGSLAERAMDPMMPDAEKFPYTIRVVSEILESNGSSSMATVCGASLSLMDAGAPIKNAVAGIAMGLVKEGDRIAILSDILGMEDALGDMDFKVAGTRNGINAVQMDIKIDGLDVALLKRALAQAREGRMHILDKMDEVISAPREELNENAPRIHTIKIHPDKVRDIIGPGGKVIKGIVAETGVQIDVNDEGMVKIFSADRKGLQSAIEMVEHITQEAVVGKIYDGTVRRITDFGAFVEIFPGTDGLVHISQIASFRIESMEGVFSLGDHIPVKVIEVDPSGKVRLSFREAVEGTDKELMEPPAGSGGRRPPSDSDRRPYGGGGHSRGGRGDRDNRR</sequence>
<evidence type="ECO:0000256" key="3">
    <source>
        <dbReference type="ARBA" id="ARBA00022490"/>
    </source>
</evidence>
<dbReference type="NCBIfam" id="TIGR03591">
    <property type="entry name" value="polynuc_phos"/>
    <property type="match status" value="1"/>
</dbReference>
<dbReference type="Gene3D" id="2.40.50.140">
    <property type="entry name" value="Nucleic acid-binding proteins"/>
    <property type="match status" value="1"/>
</dbReference>
<proteinExistence type="inferred from homology"/>
<keyword evidence="6" id="KW-0479">Metal-binding</keyword>
<dbReference type="GO" id="GO:0004654">
    <property type="term" value="F:polyribonucleotide nucleotidyltransferase activity"/>
    <property type="evidence" value="ECO:0007669"/>
    <property type="project" value="UniProtKB-EC"/>
</dbReference>
<dbReference type="InterPro" id="IPR036456">
    <property type="entry name" value="PNPase_PH_RNA-bd_sf"/>
</dbReference>
<dbReference type="AlphaFoldDB" id="A0A3B1C258"/>
<dbReference type="Gene3D" id="3.30.1370.10">
    <property type="entry name" value="K Homology domain, type 1"/>
    <property type="match status" value="1"/>
</dbReference>
<dbReference type="CDD" id="cd02393">
    <property type="entry name" value="KH-I_PNPase"/>
    <property type="match status" value="1"/>
</dbReference>
<dbReference type="GO" id="GO:0000175">
    <property type="term" value="F:3'-5'-RNA exonuclease activity"/>
    <property type="evidence" value="ECO:0007669"/>
    <property type="project" value="TreeGrafter"/>
</dbReference>
<dbReference type="HAMAP" id="MF_01595">
    <property type="entry name" value="PNPase"/>
    <property type="match status" value="1"/>
</dbReference>
<evidence type="ECO:0000256" key="4">
    <source>
        <dbReference type="ARBA" id="ARBA00022679"/>
    </source>
</evidence>
<dbReference type="PROSITE" id="PS50084">
    <property type="entry name" value="KH_TYPE_1"/>
    <property type="match status" value="1"/>
</dbReference>
<dbReference type="GO" id="GO:0006396">
    <property type="term" value="P:RNA processing"/>
    <property type="evidence" value="ECO:0007669"/>
    <property type="project" value="InterPro"/>
</dbReference>
<dbReference type="InterPro" id="IPR004087">
    <property type="entry name" value="KH_dom"/>
</dbReference>
<dbReference type="InterPro" id="IPR036345">
    <property type="entry name" value="ExoRNase_PH_dom2_sf"/>
</dbReference>
<dbReference type="Pfam" id="PF00013">
    <property type="entry name" value="KH_1"/>
    <property type="match status" value="1"/>
</dbReference>
<dbReference type="NCBIfam" id="NF008805">
    <property type="entry name" value="PRK11824.1"/>
    <property type="match status" value="1"/>
</dbReference>
<dbReference type="PANTHER" id="PTHR11252">
    <property type="entry name" value="POLYRIBONUCLEOTIDE NUCLEOTIDYLTRANSFERASE"/>
    <property type="match status" value="1"/>
</dbReference>
<dbReference type="InterPro" id="IPR012162">
    <property type="entry name" value="PNPase"/>
</dbReference>
<dbReference type="InterPro" id="IPR003029">
    <property type="entry name" value="S1_domain"/>
</dbReference>
<dbReference type="Pfam" id="PF01138">
    <property type="entry name" value="RNase_PH"/>
    <property type="match status" value="2"/>
</dbReference>
<dbReference type="SUPFAM" id="SSF54791">
    <property type="entry name" value="Eukaryotic type KH-domain (KH-domain type I)"/>
    <property type="match status" value="1"/>
</dbReference>
<protein>
    <recommendedName>
        <fullName evidence="2">polyribonucleotide nucleotidyltransferase</fullName>
        <ecNumber evidence="2">2.7.7.8</ecNumber>
    </recommendedName>
</protein>
<keyword evidence="8" id="KW-0694">RNA-binding</keyword>
<dbReference type="Pfam" id="PF00575">
    <property type="entry name" value="S1"/>
    <property type="match status" value="1"/>
</dbReference>
<evidence type="ECO:0000256" key="9">
    <source>
        <dbReference type="SAM" id="MobiDB-lite"/>
    </source>
</evidence>
<accession>A0A3B1C258</accession>
<dbReference type="InterPro" id="IPR036612">
    <property type="entry name" value="KH_dom_type_1_sf"/>
</dbReference>
<organism evidence="11">
    <name type="scientific">hydrothermal vent metagenome</name>
    <dbReference type="NCBI Taxonomy" id="652676"/>
    <lineage>
        <taxon>unclassified sequences</taxon>
        <taxon>metagenomes</taxon>
        <taxon>ecological metagenomes</taxon>
    </lineage>
</organism>
<dbReference type="InterPro" id="IPR001247">
    <property type="entry name" value="ExoRNase_PH_dom1"/>
</dbReference>
<evidence type="ECO:0000256" key="7">
    <source>
        <dbReference type="ARBA" id="ARBA00022842"/>
    </source>
</evidence>
<keyword evidence="5 11" id="KW-0548">Nucleotidyltransferase</keyword>
<dbReference type="PIRSF" id="PIRSF005499">
    <property type="entry name" value="PNPase"/>
    <property type="match status" value="1"/>
</dbReference>
<dbReference type="FunFam" id="3.30.1370.10:FF:000001">
    <property type="entry name" value="Polyribonucleotide nucleotidyltransferase"/>
    <property type="match status" value="1"/>
</dbReference>
<dbReference type="FunFam" id="3.30.230.70:FF:000002">
    <property type="entry name" value="Polyribonucleotide nucleotidyltransferase"/>
    <property type="match status" value="1"/>
</dbReference>
<dbReference type="FunFam" id="3.30.230.70:FF:000001">
    <property type="entry name" value="Polyribonucleotide nucleotidyltransferase"/>
    <property type="match status" value="1"/>
</dbReference>
<dbReference type="SMART" id="SM00316">
    <property type="entry name" value="S1"/>
    <property type="match status" value="1"/>
</dbReference>
<keyword evidence="4 11" id="KW-0808">Transferase</keyword>
<dbReference type="InterPro" id="IPR027408">
    <property type="entry name" value="PNPase/RNase_PH_dom_sf"/>
</dbReference>
<dbReference type="SUPFAM" id="SSF54211">
    <property type="entry name" value="Ribosomal protein S5 domain 2-like"/>
    <property type="match status" value="2"/>
</dbReference>
<dbReference type="InterPro" id="IPR012340">
    <property type="entry name" value="NA-bd_OB-fold"/>
</dbReference>
<reference evidence="11" key="1">
    <citation type="submission" date="2018-06" db="EMBL/GenBank/DDBJ databases">
        <authorList>
            <person name="Zhirakovskaya E."/>
        </authorList>
    </citation>
    <scope>NUCLEOTIDE SEQUENCE</scope>
</reference>
<dbReference type="CDD" id="cd11364">
    <property type="entry name" value="RNase_PH_PNPase_2"/>
    <property type="match status" value="1"/>
</dbReference>
<dbReference type="SUPFAM" id="SSF46915">
    <property type="entry name" value="Polynucleotide phosphorylase/guanosine pentaphosphate synthase (PNPase/GPSI), domain 3"/>
    <property type="match status" value="1"/>
</dbReference>
<evidence type="ECO:0000256" key="6">
    <source>
        <dbReference type="ARBA" id="ARBA00022723"/>
    </source>
</evidence>
<evidence type="ECO:0000313" key="11">
    <source>
        <dbReference type="EMBL" id="VAX16960.1"/>
    </source>
</evidence>
<name>A0A3B1C258_9ZZZZ</name>
<gene>
    <name evidence="11" type="ORF">MNBD_NITROSPINAE04-1208</name>
</gene>
<dbReference type="InterPro" id="IPR015848">
    <property type="entry name" value="PNPase_PH_RNA-bd_bac/org-type"/>
</dbReference>
<dbReference type="SUPFAM" id="SSF55666">
    <property type="entry name" value="Ribonuclease PH domain 2-like"/>
    <property type="match status" value="2"/>
</dbReference>
<dbReference type="GO" id="GO:0006402">
    <property type="term" value="P:mRNA catabolic process"/>
    <property type="evidence" value="ECO:0007669"/>
    <property type="project" value="InterPro"/>
</dbReference>
<feature type="domain" description="S1 motif" evidence="10">
    <location>
        <begin position="621"/>
        <end position="689"/>
    </location>
</feature>
<evidence type="ECO:0000256" key="2">
    <source>
        <dbReference type="ARBA" id="ARBA00012416"/>
    </source>
</evidence>
<feature type="region of interest" description="Disordered" evidence="9">
    <location>
        <begin position="692"/>
        <end position="737"/>
    </location>
</feature>
<dbReference type="GO" id="GO:0003723">
    <property type="term" value="F:RNA binding"/>
    <property type="evidence" value="ECO:0007669"/>
    <property type="project" value="UniProtKB-KW"/>
</dbReference>